<evidence type="ECO:0000256" key="1">
    <source>
        <dbReference type="ARBA" id="ARBA00010088"/>
    </source>
</evidence>
<evidence type="ECO:0000256" key="3">
    <source>
        <dbReference type="ARBA" id="ARBA00022801"/>
    </source>
</evidence>
<feature type="domain" description="Peptidase S33 tripeptidyl aminopeptidase-like C-terminal" evidence="6">
    <location>
        <begin position="411"/>
        <end position="513"/>
    </location>
</feature>
<evidence type="ECO:0000256" key="4">
    <source>
        <dbReference type="SAM" id="SignalP"/>
    </source>
</evidence>
<dbReference type="InterPro" id="IPR029058">
    <property type="entry name" value="AB_hydrolase_fold"/>
</dbReference>
<keyword evidence="8" id="KW-1185">Reference proteome</keyword>
<evidence type="ECO:0000259" key="6">
    <source>
        <dbReference type="Pfam" id="PF08386"/>
    </source>
</evidence>
<dbReference type="PANTHER" id="PTHR43248">
    <property type="entry name" value="2-SUCCINYL-6-HYDROXY-2,4-CYCLOHEXADIENE-1-CARBOXYLATE SYNTHASE"/>
    <property type="match status" value="1"/>
</dbReference>
<dbReference type="Pfam" id="PF08386">
    <property type="entry name" value="Abhydrolase_4"/>
    <property type="match status" value="1"/>
</dbReference>
<dbReference type="SUPFAM" id="SSF53474">
    <property type="entry name" value="alpha/beta-Hydrolases"/>
    <property type="match status" value="1"/>
</dbReference>
<feature type="signal peptide" evidence="4">
    <location>
        <begin position="1"/>
        <end position="23"/>
    </location>
</feature>
<gene>
    <name evidence="7" type="ORF">SAMN05421803_11477</name>
</gene>
<protein>
    <submittedName>
        <fullName evidence="7">TAP-like protein</fullName>
    </submittedName>
</protein>
<comment type="similarity">
    <text evidence="1">Belongs to the peptidase S33 family.</text>
</comment>
<dbReference type="InterPro" id="IPR013595">
    <property type="entry name" value="Pept_S33_TAP-like_C"/>
</dbReference>
<sequence length="516" mass="54359">MVRSVRARSAAVASLLLLTSCVAPPGAEPAAERVPERYAGQEIAWSDCPHREEPLECGTVTVPLDHDRPGGAPLDLAVIRLPSEGPPQELVGTLVVNPGGPGVPGTGMFHGTAFSPRVRTAFDLVSFDPRGVGPGGALSCGDRYALEDARQDIADTHPRHLDAVDLQPLDDAARRYARSCTETAGEDVLAEIGTVNVVRDLDIIRDALGEEALNYVGYSYGAHIGALYADRYPARTRAMVLDAAVDTDSSTVETALDQTAAFQGAWERFAAHCAATVEDCPFTPGADPDTVADGLFEKLDRDPASADGIPVDGRLLLLMATTALYREEAWDPLADAFAALTREKPDEPGGELLALYEELFGGLGGQEAEPGPGGDHGDPRAAYTAVTCADHASPTGVTEYRDAAAEAADLSPLFGADTVWEHLPCAHWQRAERPPTGFTAPHAPPLVVVGAVGDPATPYAWSRELADRLESAVLVTYEGGGHTLYGSGRVPCVEEAVDAYLIGGRPPQDGLSCPES</sequence>
<keyword evidence="2 4" id="KW-0732">Signal</keyword>
<dbReference type="Pfam" id="PF00561">
    <property type="entry name" value="Abhydrolase_1"/>
    <property type="match status" value="1"/>
</dbReference>
<dbReference type="EMBL" id="FQZK01000014">
    <property type="protein sequence ID" value="SHK14467.1"/>
    <property type="molecule type" value="Genomic_DNA"/>
</dbReference>
<dbReference type="GO" id="GO:0016787">
    <property type="term" value="F:hydrolase activity"/>
    <property type="evidence" value="ECO:0007669"/>
    <property type="project" value="UniProtKB-KW"/>
</dbReference>
<evidence type="ECO:0000259" key="5">
    <source>
        <dbReference type="Pfam" id="PF00561"/>
    </source>
</evidence>
<evidence type="ECO:0000313" key="8">
    <source>
        <dbReference type="Proteomes" id="UP000184452"/>
    </source>
</evidence>
<keyword evidence="3" id="KW-0378">Hydrolase</keyword>
<organism evidence="7 8">
    <name type="scientific">Nocardiopsis flavescens</name>
    <dbReference type="NCBI Taxonomy" id="758803"/>
    <lineage>
        <taxon>Bacteria</taxon>
        <taxon>Bacillati</taxon>
        <taxon>Actinomycetota</taxon>
        <taxon>Actinomycetes</taxon>
        <taxon>Streptosporangiales</taxon>
        <taxon>Nocardiopsidaceae</taxon>
        <taxon>Nocardiopsis</taxon>
    </lineage>
</organism>
<dbReference type="AlphaFoldDB" id="A0A1M6Q2Y0"/>
<dbReference type="PROSITE" id="PS51257">
    <property type="entry name" value="PROKAR_LIPOPROTEIN"/>
    <property type="match status" value="1"/>
</dbReference>
<evidence type="ECO:0000256" key="2">
    <source>
        <dbReference type="ARBA" id="ARBA00022729"/>
    </source>
</evidence>
<dbReference type="Proteomes" id="UP000184452">
    <property type="component" value="Unassembled WGS sequence"/>
</dbReference>
<dbReference type="InterPro" id="IPR000073">
    <property type="entry name" value="AB_hydrolase_1"/>
</dbReference>
<feature type="domain" description="AB hydrolase-1" evidence="5">
    <location>
        <begin position="93"/>
        <end position="276"/>
    </location>
</feature>
<proteinExistence type="inferred from homology"/>
<reference evidence="7 8" key="1">
    <citation type="submission" date="2016-11" db="EMBL/GenBank/DDBJ databases">
        <authorList>
            <person name="Jaros S."/>
            <person name="Januszkiewicz K."/>
            <person name="Wedrychowicz H."/>
        </authorList>
    </citation>
    <scope>NUCLEOTIDE SEQUENCE [LARGE SCALE GENOMIC DNA]</scope>
    <source>
        <strain evidence="7 8">CGMCC 4.5723</strain>
    </source>
</reference>
<dbReference type="PANTHER" id="PTHR43248:SF29">
    <property type="entry name" value="TRIPEPTIDYL AMINOPEPTIDASE"/>
    <property type="match status" value="1"/>
</dbReference>
<evidence type="ECO:0000313" key="7">
    <source>
        <dbReference type="EMBL" id="SHK14467.1"/>
    </source>
</evidence>
<dbReference type="InterPro" id="IPR051601">
    <property type="entry name" value="Serine_prot/Carboxylest_S33"/>
</dbReference>
<dbReference type="Gene3D" id="3.40.50.1820">
    <property type="entry name" value="alpha/beta hydrolase"/>
    <property type="match status" value="1"/>
</dbReference>
<name>A0A1M6Q2Y0_9ACTN</name>
<feature type="chain" id="PRO_5039376303" evidence="4">
    <location>
        <begin position="24"/>
        <end position="516"/>
    </location>
</feature>
<dbReference type="STRING" id="758803.SAMN05421803_11477"/>
<accession>A0A1M6Q2Y0</accession>